<accession>V4R0E8</accession>
<dbReference type="EMBL" id="AWXZ01000020">
    <property type="protein sequence ID" value="ESR25442.1"/>
    <property type="molecule type" value="Genomic_DNA"/>
</dbReference>
<dbReference type="Proteomes" id="UP000017819">
    <property type="component" value="Unassembled WGS sequence"/>
</dbReference>
<dbReference type="STRING" id="631454.N177_1737"/>
<evidence type="ECO:0000313" key="2">
    <source>
        <dbReference type="Proteomes" id="UP000017819"/>
    </source>
</evidence>
<evidence type="ECO:0000313" key="1">
    <source>
        <dbReference type="EMBL" id="ESR25442.1"/>
    </source>
</evidence>
<comment type="caution">
    <text evidence="1">The sequence shown here is derived from an EMBL/GenBank/DDBJ whole genome shotgun (WGS) entry which is preliminary data.</text>
</comment>
<name>V4R0E8_9HYPH</name>
<dbReference type="AlphaFoldDB" id="V4R0E8"/>
<organism evidence="1 2">
    <name type="scientific">Lutibaculum baratangense AMV1</name>
    <dbReference type="NCBI Taxonomy" id="631454"/>
    <lineage>
        <taxon>Bacteria</taxon>
        <taxon>Pseudomonadati</taxon>
        <taxon>Pseudomonadota</taxon>
        <taxon>Alphaproteobacteria</taxon>
        <taxon>Hyphomicrobiales</taxon>
        <taxon>Tepidamorphaceae</taxon>
        <taxon>Lutibaculum</taxon>
    </lineage>
</organism>
<reference evidence="1 2" key="1">
    <citation type="journal article" date="2014" name="Genome Announc.">
        <title>Draft Genome Sequence of Lutibaculum baratangense Strain AMV1T, Isolated from a Mud Volcano in Andamans, India.</title>
        <authorList>
            <person name="Singh A."/>
            <person name="Sreenivas A."/>
            <person name="Sathyanarayana Reddy G."/>
            <person name="Pinnaka A.K."/>
            <person name="Shivaji S."/>
        </authorList>
    </citation>
    <scope>NUCLEOTIDE SEQUENCE [LARGE SCALE GENOMIC DNA]</scope>
    <source>
        <strain evidence="1 2">AMV1</strain>
    </source>
</reference>
<dbReference type="RefSeq" id="WP_023431878.1">
    <property type="nucleotide sequence ID" value="NZ_AWXZ01000020.1"/>
</dbReference>
<sequence>MPERIEDRCGPYLIIGGVLKDVPQAIAYLGGQVVTKEEAEDPETAVRCLKERLADEQSRLLAAREDGVPSAEEYASALASLFPKVEQQTLEQVRHHVRVPGGRLTMRDLSRVTGQIPDEVQKTHASIGRALGRLLQFDPKPPRIERPALPIAVIAEPSGSLTPFEREWTLREQARQGLAAALDLVPPES</sequence>
<gene>
    <name evidence="1" type="ORF">N177_1737</name>
</gene>
<keyword evidence="2" id="KW-1185">Reference proteome</keyword>
<protein>
    <submittedName>
        <fullName evidence="1">Uncharacterized protein</fullName>
    </submittedName>
</protein>
<proteinExistence type="predicted"/>